<evidence type="ECO:0000256" key="1">
    <source>
        <dbReference type="ARBA" id="ARBA00004651"/>
    </source>
</evidence>
<dbReference type="Pfam" id="PF06151">
    <property type="entry name" value="Trehalose_recp"/>
    <property type="match status" value="1"/>
</dbReference>
<evidence type="ECO:0000313" key="10">
    <source>
        <dbReference type="Proteomes" id="UP000887116"/>
    </source>
</evidence>
<dbReference type="EMBL" id="BMAO01018851">
    <property type="protein sequence ID" value="GFR26601.1"/>
    <property type="molecule type" value="Genomic_DNA"/>
</dbReference>
<dbReference type="GO" id="GO:0050916">
    <property type="term" value="P:sensory perception of sweet taste"/>
    <property type="evidence" value="ECO:0007669"/>
    <property type="project" value="UniProtKB-ARBA"/>
</dbReference>
<feature type="transmembrane region" description="Helical" evidence="8">
    <location>
        <begin position="53"/>
        <end position="76"/>
    </location>
</feature>
<evidence type="ECO:0000256" key="6">
    <source>
        <dbReference type="ARBA" id="ARBA00023136"/>
    </source>
</evidence>
<evidence type="ECO:0000256" key="7">
    <source>
        <dbReference type="ARBA" id="ARBA00023170"/>
    </source>
</evidence>
<name>A0A8X6K1L1_TRICU</name>
<reference evidence="9" key="1">
    <citation type="submission" date="2020-07" db="EMBL/GenBank/DDBJ databases">
        <title>Multicomponent nature underlies the extraordinary mechanical properties of spider dragline silk.</title>
        <authorList>
            <person name="Kono N."/>
            <person name="Nakamura H."/>
            <person name="Mori M."/>
            <person name="Yoshida Y."/>
            <person name="Ohtoshi R."/>
            <person name="Malay A.D."/>
            <person name="Moran D.A.P."/>
            <person name="Tomita M."/>
            <person name="Numata K."/>
            <person name="Arakawa K."/>
        </authorList>
    </citation>
    <scope>NUCLEOTIDE SEQUENCE</scope>
</reference>
<accession>A0A8X6K1L1</accession>
<sequence>MYDNLEQFLKSFEEIMSFPIFLIVSSDLMGLVYGLIKLDPFNNIPEEKINDSFYWWAIVFVSVRGFISFLCISMAASRIHDASRNSKDTKEDILKRIHTYGEKKEIQESLLLNTSFNNLPFVLSAWKVFYFKRGVILSVTGSIMTYTLLIMQILK</sequence>
<dbReference type="PANTHER" id="PTHR21421:SF29">
    <property type="entry name" value="GUSTATORY RECEPTOR 5A FOR TREHALOSE-RELATED"/>
    <property type="match status" value="1"/>
</dbReference>
<dbReference type="OrthoDB" id="6437265at2759"/>
<evidence type="ECO:0000256" key="8">
    <source>
        <dbReference type="SAM" id="Phobius"/>
    </source>
</evidence>
<organism evidence="9 10">
    <name type="scientific">Trichonephila clavata</name>
    <name type="common">Joro spider</name>
    <name type="synonym">Nephila clavata</name>
    <dbReference type="NCBI Taxonomy" id="2740835"/>
    <lineage>
        <taxon>Eukaryota</taxon>
        <taxon>Metazoa</taxon>
        <taxon>Ecdysozoa</taxon>
        <taxon>Arthropoda</taxon>
        <taxon>Chelicerata</taxon>
        <taxon>Arachnida</taxon>
        <taxon>Araneae</taxon>
        <taxon>Araneomorphae</taxon>
        <taxon>Entelegynae</taxon>
        <taxon>Araneoidea</taxon>
        <taxon>Nephilidae</taxon>
        <taxon>Trichonephila</taxon>
    </lineage>
</organism>
<keyword evidence="3" id="KW-1003">Cell membrane</keyword>
<proteinExistence type="inferred from homology"/>
<keyword evidence="5 8" id="KW-1133">Transmembrane helix</keyword>
<dbReference type="AlphaFoldDB" id="A0A8X6K1L1"/>
<keyword evidence="4 8" id="KW-0812">Transmembrane</keyword>
<evidence type="ECO:0000313" key="9">
    <source>
        <dbReference type="EMBL" id="GFR26601.1"/>
    </source>
</evidence>
<dbReference type="InterPro" id="IPR009318">
    <property type="entry name" value="Gustatory_rcpt"/>
</dbReference>
<comment type="caution">
    <text evidence="9">The sequence shown here is derived from an EMBL/GenBank/DDBJ whole genome shotgun (WGS) entry which is preliminary data.</text>
</comment>
<dbReference type="PANTHER" id="PTHR21421">
    <property type="entry name" value="GUSTATORY RECEPTOR"/>
    <property type="match status" value="1"/>
</dbReference>
<dbReference type="Proteomes" id="UP000887116">
    <property type="component" value="Unassembled WGS sequence"/>
</dbReference>
<evidence type="ECO:0000256" key="4">
    <source>
        <dbReference type="ARBA" id="ARBA00022692"/>
    </source>
</evidence>
<evidence type="ECO:0000256" key="5">
    <source>
        <dbReference type="ARBA" id="ARBA00022989"/>
    </source>
</evidence>
<evidence type="ECO:0000256" key="3">
    <source>
        <dbReference type="ARBA" id="ARBA00022475"/>
    </source>
</evidence>
<feature type="transmembrane region" description="Helical" evidence="8">
    <location>
        <begin position="12"/>
        <end position="33"/>
    </location>
</feature>
<comment type="subcellular location">
    <subcellularLocation>
        <location evidence="1">Cell membrane</location>
        <topology evidence="1">Multi-pass membrane protein</topology>
    </subcellularLocation>
</comment>
<dbReference type="GO" id="GO:0008527">
    <property type="term" value="F:taste receptor activity"/>
    <property type="evidence" value="ECO:0007669"/>
    <property type="project" value="InterPro"/>
</dbReference>
<evidence type="ECO:0000256" key="2">
    <source>
        <dbReference type="ARBA" id="ARBA00005327"/>
    </source>
</evidence>
<keyword evidence="10" id="KW-1185">Reference proteome</keyword>
<keyword evidence="6 8" id="KW-0472">Membrane</keyword>
<keyword evidence="7" id="KW-0675">Receptor</keyword>
<feature type="transmembrane region" description="Helical" evidence="8">
    <location>
        <begin position="135"/>
        <end position="154"/>
    </location>
</feature>
<dbReference type="GO" id="GO:0005886">
    <property type="term" value="C:plasma membrane"/>
    <property type="evidence" value="ECO:0007669"/>
    <property type="project" value="UniProtKB-SubCell"/>
</dbReference>
<gene>
    <name evidence="9" type="primary">AVEN_174932_1</name>
    <name evidence="9" type="ORF">TNCT_602921</name>
</gene>
<protein>
    <submittedName>
        <fullName evidence="9">Uncharacterized protein</fullName>
    </submittedName>
</protein>
<comment type="similarity">
    <text evidence="2">Belongs to the insect chemoreceptor superfamily. Gustatory receptor (GR) family. Gr5a subfamily.</text>
</comment>